<name>A0A9W9CVL6_9PEZI</name>
<keyword evidence="2" id="KW-0812">Transmembrane</keyword>
<feature type="region of interest" description="Disordered" evidence="1">
    <location>
        <begin position="436"/>
        <end position="627"/>
    </location>
</feature>
<keyword evidence="2" id="KW-1133">Transmembrane helix</keyword>
<keyword evidence="4" id="KW-1185">Reference proteome</keyword>
<dbReference type="EMBL" id="JAPEVB010000004">
    <property type="protein sequence ID" value="KAJ4389884.1"/>
    <property type="molecule type" value="Genomic_DNA"/>
</dbReference>
<evidence type="ECO:0000256" key="2">
    <source>
        <dbReference type="SAM" id="Phobius"/>
    </source>
</evidence>
<reference evidence="3" key="1">
    <citation type="submission" date="2022-10" db="EMBL/GenBank/DDBJ databases">
        <title>Tapping the CABI collections for fungal endophytes: first genome assemblies for Collariella, Neodidymelliopsis, Ascochyta clinopodiicola, Didymella pomorum, Didymosphaeria variabile, Neocosmospora piperis and Neocucurbitaria cava.</title>
        <authorList>
            <person name="Hill R."/>
        </authorList>
    </citation>
    <scope>NUCLEOTIDE SEQUENCE</scope>
    <source>
        <strain evidence="3">IMI 355082</strain>
    </source>
</reference>
<dbReference type="AlphaFoldDB" id="A0A9W9CVL6"/>
<feature type="region of interest" description="Disordered" evidence="1">
    <location>
        <begin position="332"/>
        <end position="404"/>
    </location>
</feature>
<feature type="region of interest" description="Disordered" evidence="1">
    <location>
        <begin position="17"/>
        <end position="52"/>
    </location>
</feature>
<feature type="transmembrane region" description="Helical" evidence="2">
    <location>
        <begin position="202"/>
        <end position="225"/>
    </location>
</feature>
<dbReference type="OrthoDB" id="5404940at2759"/>
<proteinExistence type="predicted"/>
<keyword evidence="2" id="KW-0472">Membrane</keyword>
<feature type="compositionally biased region" description="Polar residues" evidence="1">
    <location>
        <begin position="534"/>
        <end position="543"/>
    </location>
</feature>
<evidence type="ECO:0000256" key="1">
    <source>
        <dbReference type="SAM" id="MobiDB-lite"/>
    </source>
</evidence>
<feature type="transmembrane region" description="Helical" evidence="2">
    <location>
        <begin position="92"/>
        <end position="112"/>
    </location>
</feature>
<feature type="compositionally biased region" description="Polar residues" evidence="1">
    <location>
        <begin position="511"/>
        <end position="526"/>
    </location>
</feature>
<protein>
    <submittedName>
        <fullName evidence="3">Uncharacterized protein</fullName>
    </submittedName>
</protein>
<feature type="compositionally biased region" description="Polar residues" evidence="1">
    <location>
        <begin position="556"/>
        <end position="566"/>
    </location>
</feature>
<evidence type="ECO:0000313" key="3">
    <source>
        <dbReference type="EMBL" id="KAJ4389884.1"/>
    </source>
</evidence>
<feature type="transmembrane region" description="Helical" evidence="2">
    <location>
        <begin position="118"/>
        <end position="142"/>
    </location>
</feature>
<feature type="region of interest" description="Disordered" evidence="1">
    <location>
        <begin position="277"/>
        <end position="305"/>
    </location>
</feature>
<organism evidence="3 4">
    <name type="scientific">Gnomoniopsis smithogilvyi</name>
    <dbReference type="NCBI Taxonomy" id="1191159"/>
    <lineage>
        <taxon>Eukaryota</taxon>
        <taxon>Fungi</taxon>
        <taxon>Dikarya</taxon>
        <taxon>Ascomycota</taxon>
        <taxon>Pezizomycotina</taxon>
        <taxon>Sordariomycetes</taxon>
        <taxon>Sordariomycetidae</taxon>
        <taxon>Diaporthales</taxon>
        <taxon>Gnomoniaceae</taxon>
        <taxon>Gnomoniopsis</taxon>
    </lineage>
</organism>
<accession>A0A9W9CVL6</accession>
<feature type="compositionally biased region" description="Acidic residues" evidence="1">
    <location>
        <begin position="467"/>
        <end position="477"/>
    </location>
</feature>
<feature type="compositionally biased region" description="Polar residues" evidence="1">
    <location>
        <begin position="356"/>
        <end position="370"/>
    </location>
</feature>
<gene>
    <name evidence="3" type="ORF">N0V93_007356</name>
</gene>
<feature type="compositionally biased region" description="Polar residues" evidence="1">
    <location>
        <begin position="293"/>
        <end position="302"/>
    </location>
</feature>
<evidence type="ECO:0000313" key="4">
    <source>
        <dbReference type="Proteomes" id="UP001140453"/>
    </source>
</evidence>
<feature type="compositionally biased region" description="Polar residues" evidence="1">
    <location>
        <begin position="332"/>
        <end position="347"/>
    </location>
</feature>
<dbReference type="Proteomes" id="UP001140453">
    <property type="component" value="Unassembled WGS sequence"/>
</dbReference>
<comment type="caution">
    <text evidence="3">The sequence shown here is derived from an EMBL/GenBank/DDBJ whole genome shotgun (WGS) entry which is preliminary data.</text>
</comment>
<feature type="compositionally biased region" description="Polar residues" evidence="1">
    <location>
        <begin position="393"/>
        <end position="404"/>
    </location>
</feature>
<sequence length="678" mass="74221">MSGQQPYMYEYTAANYDDFDSNSNRSPSKPFDPKAVTRASWEPTPPKPKREGPFIAFNRHPDAHVIPEPRKQYKLLGPRTKSWIKGLRTANLCLRVLQGIAAAGILFLFIIINNVSSLTAWIMRITAGVVILHCAYGVFHLARPAGARPPASSAGYQTFASVTDLAVLPLYAYGCLSIRSSSDSWGTLLQDGSLMNYFLPSLFYTLFTGVVLHLISMVMGLWLALKFRQIARLPPDMNPLEDHLTSRQQKKLSVATTATYHSEGGRVPLEELRRSGMPYEDTERPPSVPFHATRSSPRSSFGSADFPARQYQIEPSNSPRGSPRNSFIATGQTQMATPPQSSHSSIAPTPPPRSPWRNSHNSYAEISTSELAEFRPPYGKVSNPTPPSPRGYGQQSRPSTANTARQQPIENNAAANPAQPRPAKFTEAWYATESLFNRTHAKNRNRDTMPTRPTQGYEAIQRRYDLSDSDSESDYENETATAYSVLSPPATEIDMNDGDLGSARHPEPLRSNPSLPSIAGTASSAGTPKPRQRPLSSFVSKSVLSEIDLNDGRVSGNPNSVQPSPSNGGGADIADEKAAPSYGGLKSLRASSKRHTWAPRDRQSSIQPEAEFYSKPYGDLRPNTPPVIVGTDRQVSSGNDYDLSAMGGGQAAKRYFSFGRRNVSGKVVEEGRAIGYAH</sequence>